<dbReference type="Gene3D" id="1.10.10.60">
    <property type="entry name" value="Homeodomain-like"/>
    <property type="match status" value="1"/>
</dbReference>
<protein>
    <submittedName>
        <fullName evidence="2">Putative terminase small subunit</fullName>
    </submittedName>
</protein>
<dbReference type="EMBL" id="MT141515">
    <property type="protein sequence ID" value="QJA64234.1"/>
    <property type="molecule type" value="Genomic_DNA"/>
</dbReference>
<sequence>MSTHGTTHKSSQLKKAFLSTYPDAFTVTEACKRVGIDRRSFYSWLENDAAFKTDFEYAKQAAVELLERACRTRATRAKSPSDLMAIFLLKGAAPDKYRERIDSRVSGDVRIRVVEE</sequence>
<organism evidence="2">
    <name type="scientific">viral metagenome</name>
    <dbReference type="NCBI Taxonomy" id="1070528"/>
    <lineage>
        <taxon>unclassified sequences</taxon>
        <taxon>metagenomes</taxon>
        <taxon>organismal metagenomes</taxon>
    </lineage>
</organism>
<dbReference type="AlphaFoldDB" id="A0A6M3KNE7"/>
<accession>A0A6M3KNE7</accession>
<proteinExistence type="predicted"/>
<evidence type="ECO:0000313" key="2">
    <source>
        <dbReference type="EMBL" id="QJA83161.1"/>
    </source>
</evidence>
<gene>
    <name evidence="2" type="ORF">MM415A00310_0041</name>
    <name evidence="1" type="ORF">MM415B00528_0041</name>
</gene>
<name>A0A6M3KNE7_9ZZZZ</name>
<reference evidence="2" key="1">
    <citation type="submission" date="2020-03" db="EMBL/GenBank/DDBJ databases">
        <title>The deep terrestrial virosphere.</title>
        <authorList>
            <person name="Holmfeldt K."/>
            <person name="Nilsson E."/>
            <person name="Simone D."/>
            <person name="Lopez-Fernandez M."/>
            <person name="Wu X."/>
            <person name="de Brujin I."/>
            <person name="Lundin D."/>
            <person name="Andersson A."/>
            <person name="Bertilsson S."/>
            <person name="Dopson M."/>
        </authorList>
    </citation>
    <scope>NUCLEOTIDE SEQUENCE</scope>
    <source>
        <strain evidence="2">MM415A00310</strain>
        <strain evidence="1">MM415B00528</strain>
    </source>
</reference>
<dbReference type="EMBL" id="MT142504">
    <property type="protein sequence ID" value="QJA83161.1"/>
    <property type="molecule type" value="Genomic_DNA"/>
</dbReference>
<evidence type="ECO:0000313" key="1">
    <source>
        <dbReference type="EMBL" id="QJA64234.1"/>
    </source>
</evidence>